<keyword evidence="4" id="KW-1185">Reference proteome</keyword>
<dbReference type="Pfam" id="PF06293">
    <property type="entry name" value="Kdo"/>
    <property type="match status" value="1"/>
</dbReference>
<organism evidence="3 4">
    <name type="scientific">Aspergillus glaucus CBS 516.65</name>
    <dbReference type="NCBI Taxonomy" id="1160497"/>
    <lineage>
        <taxon>Eukaryota</taxon>
        <taxon>Fungi</taxon>
        <taxon>Dikarya</taxon>
        <taxon>Ascomycota</taxon>
        <taxon>Pezizomycotina</taxon>
        <taxon>Eurotiomycetes</taxon>
        <taxon>Eurotiomycetidae</taxon>
        <taxon>Eurotiales</taxon>
        <taxon>Aspergillaceae</taxon>
        <taxon>Aspergillus</taxon>
        <taxon>Aspergillus subgen. Aspergillus</taxon>
    </lineage>
</organism>
<dbReference type="PROSITE" id="PS50011">
    <property type="entry name" value="PROTEIN_KINASE_DOM"/>
    <property type="match status" value="1"/>
</dbReference>
<feature type="region of interest" description="Disordered" evidence="1">
    <location>
        <begin position="414"/>
        <end position="527"/>
    </location>
</feature>
<protein>
    <recommendedName>
        <fullName evidence="2">Protein kinase domain-containing protein</fullName>
    </recommendedName>
</protein>
<name>A0A1L9V9A7_ASPGL</name>
<feature type="region of interest" description="Disordered" evidence="1">
    <location>
        <begin position="1"/>
        <end position="94"/>
    </location>
</feature>
<dbReference type="VEuPathDB" id="FungiDB:ASPGLDRAFT_51687"/>
<dbReference type="EMBL" id="KV878911">
    <property type="protein sequence ID" value="OJJ80455.1"/>
    <property type="molecule type" value="Genomic_DNA"/>
</dbReference>
<dbReference type="GO" id="GO:0005524">
    <property type="term" value="F:ATP binding"/>
    <property type="evidence" value="ECO:0007669"/>
    <property type="project" value="InterPro"/>
</dbReference>
<dbReference type="Gene3D" id="1.10.510.10">
    <property type="entry name" value="Transferase(Phosphotransferase) domain 1"/>
    <property type="match status" value="1"/>
</dbReference>
<accession>A0A1L9V9A7</accession>
<evidence type="ECO:0000313" key="3">
    <source>
        <dbReference type="EMBL" id="OJJ80455.1"/>
    </source>
</evidence>
<feature type="domain" description="Protein kinase" evidence="2">
    <location>
        <begin position="589"/>
        <end position="768"/>
    </location>
</feature>
<evidence type="ECO:0000313" key="4">
    <source>
        <dbReference type="Proteomes" id="UP000184300"/>
    </source>
</evidence>
<reference evidence="4" key="1">
    <citation type="journal article" date="2017" name="Genome Biol.">
        <title>Comparative genomics reveals high biological diversity and specific adaptations in the industrially and medically important fungal genus Aspergillus.</title>
        <authorList>
            <person name="de Vries R.P."/>
            <person name="Riley R."/>
            <person name="Wiebenga A."/>
            <person name="Aguilar-Osorio G."/>
            <person name="Amillis S."/>
            <person name="Uchima C.A."/>
            <person name="Anderluh G."/>
            <person name="Asadollahi M."/>
            <person name="Askin M."/>
            <person name="Barry K."/>
            <person name="Battaglia E."/>
            <person name="Bayram O."/>
            <person name="Benocci T."/>
            <person name="Braus-Stromeyer S.A."/>
            <person name="Caldana C."/>
            <person name="Canovas D."/>
            <person name="Cerqueira G.C."/>
            <person name="Chen F."/>
            <person name="Chen W."/>
            <person name="Choi C."/>
            <person name="Clum A."/>
            <person name="Dos Santos R.A."/>
            <person name="Damasio A.R."/>
            <person name="Diallinas G."/>
            <person name="Emri T."/>
            <person name="Fekete E."/>
            <person name="Flipphi M."/>
            <person name="Freyberg S."/>
            <person name="Gallo A."/>
            <person name="Gournas C."/>
            <person name="Habgood R."/>
            <person name="Hainaut M."/>
            <person name="Harispe M.L."/>
            <person name="Henrissat B."/>
            <person name="Hilden K.S."/>
            <person name="Hope R."/>
            <person name="Hossain A."/>
            <person name="Karabika E."/>
            <person name="Karaffa L."/>
            <person name="Karanyi Z."/>
            <person name="Krasevec N."/>
            <person name="Kuo A."/>
            <person name="Kusch H."/>
            <person name="LaButti K."/>
            <person name="Lagendijk E.L."/>
            <person name="Lapidus A."/>
            <person name="Levasseur A."/>
            <person name="Lindquist E."/>
            <person name="Lipzen A."/>
            <person name="Logrieco A.F."/>
            <person name="MacCabe A."/>
            <person name="Maekelae M.R."/>
            <person name="Malavazi I."/>
            <person name="Melin P."/>
            <person name="Meyer V."/>
            <person name="Mielnichuk N."/>
            <person name="Miskei M."/>
            <person name="Molnar A.P."/>
            <person name="Mule G."/>
            <person name="Ngan C.Y."/>
            <person name="Orejas M."/>
            <person name="Orosz E."/>
            <person name="Ouedraogo J.P."/>
            <person name="Overkamp K.M."/>
            <person name="Park H.-S."/>
            <person name="Perrone G."/>
            <person name="Piumi F."/>
            <person name="Punt P.J."/>
            <person name="Ram A.F."/>
            <person name="Ramon A."/>
            <person name="Rauscher S."/>
            <person name="Record E."/>
            <person name="Riano-Pachon D.M."/>
            <person name="Robert V."/>
            <person name="Roehrig J."/>
            <person name="Ruller R."/>
            <person name="Salamov A."/>
            <person name="Salih N.S."/>
            <person name="Samson R.A."/>
            <person name="Sandor E."/>
            <person name="Sanguinetti M."/>
            <person name="Schuetze T."/>
            <person name="Sepcic K."/>
            <person name="Shelest E."/>
            <person name="Sherlock G."/>
            <person name="Sophianopoulou V."/>
            <person name="Squina F.M."/>
            <person name="Sun H."/>
            <person name="Susca A."/>
            <person name="Todd R.B."/>
            <person name="Tsang A."/>
            <person name="Unkles S.E."/>
            <person name="van de Wiele N."/>
            <person name="van Rossen-Uffink D."/>
            <person name="Oliveira J.V."/>
            <person name="Vesth T.C."/>
            <person name="Visser J."/>
            <person name="Yu J.-H."/>
            <person name="Zhou M."/>
            <person name="Andersen M.R."/>
            <person name="Archer D.B."/>
            <person name="Baker S.E."/>
            <person name="Benoit I."/>
            <person name="Brakhage A.A."/>
            <person name="Braus G.H."/>
            <person name="Fischer R."/>
            <person name="Frisvad J.C."/>
            <person name="Goldman G.H."/>
            <person name="Houbraken J."/>
            <person name="Oakley B."/>
            <person name="Pocsi I."/>
            <person name="Scazzocchio C."/>
            <person name="Seiboth B."/>
            <person name="vanKuyk P.A."/>
            <person name="Wortman J."/>
            <person name="Dyer P.S."/>
            <person name="Grigoriev I.V."/>
        </authorList>
    </citation>
    <scope>NUCLEOTIDE SEQUENCE [LARGE SCALE GENOMIC DNA]</scope>
    <source>
        <strain evidence="4">CBS 516.65</strain>
    </source>
</reference>
<dbReference type="GeneID" id="34463846"/>
<feature type="compositionally biased region" description="Low complexity" evidence="1">
    <location>
        <begin position="442"/>
        <end position="460"/>
    </location>
</feature>
<dbReference type="GO" id="GO:0004672">
    <property type="term" value="F:protein kinase activity"/>
    <property type="evidence" value="ECO:0007669"/>
    <property type="project" value="InterPro"/>
</dbReference>
<dbReference type="AlphaFoldDB" id="A0A1L9V9A7"/>
<proteinExistence type="predicted"/>
<evidence type="ECO:0000259" key="2">
    <source>
        <dbReference type="PROSITE" id="PS50011"/>
    </source>
</evidence>
<dbReference type="InterPro" id="IPR000719">
    <property type="entry name" value="Prot_kinase_dom"/>
</dbReference>
<feature type="compositionally biased region" description="Low complexity" evidence="1">
    <location>
        <begin position="502"/>
        <end position="516"/>
    </location>
</feature>
<gene>
    <name evidence="3" type="ORF">ASPGLDRAFT_51687</name>
</gene>
<sequence length="768" mass="87028">MASNDIPDYKKLFLEAERQRKQAEEERTHEAELRRQEEELRKQAEEERTQAEEERTHEAELRRQEEELRKQAEEERTHEAELRRQAEEQNRPTTFNELIRYGHNIVARSLRVANQSRCTSGKISAPIGKKCPVKLRPWTECQTQQEDIYHSVCNHLGSTGDTARRAFPPLVALEYEGQNVKERPISSERDLEGYERSAVENYVQNIIAELCKIPTARDEFHLGDGVQFNSHANSLDLQTNQPSRSESSGPDQYCIHRIDDGTSTLLTTVEYKPPHKLPVESLHNGLKSMDFWEQVVKAHSVPNTEDEKAERIIGSVIAQEYHVMIQEGLEYSYVTNGLALVLLRVPYEEPGTLCYHLCEPNEEVNSEDEQSFLQPTTAIARVLCLCLMSFHSRLRDQQWRNEAQAQLPIWKSSFDSTRSPVSESESPQSTPNSKHTYSSPKSTISEFPPPSSSSAESSTAEGRRAPTRSQPGCSPFTATHYDDSSDPDSDFEASGQRKRGFSEVSSSPPVQRVVRQATSSQISDSRHGQHNARFCTQRCLHGLQQGGLLDDACPNVMLHKQGGDSRRHAIDPTTLVQLVKRQLDDNIDRNCTPMGGCGASGAPFKVTCAAYGYTVVGKGTTSCLWRELLREAEVYRFLQQAQGSAVPVFLGAIDLEKTYFLHGAGAIRHMLLMGWGGKPISSIENMPSCPEFNKEELNREISKSVKKIRSLGVLHEDLRPDNILWNAELRRVLIIDFHWARLDRRPKRKRMVSCGAEAHRPKQLRTIY</sequence>
<dbReference type="Proteomes" id="UP000184300">
    <property type="component" value="Unassembled WGS sequence"/>
</dbReference>
<evidence type="ECO:0000256" key="1">
    <source>
        <dbReference type="SAM" id="MobiDB-lite"/>
    </source>
</evidence>
<dbReference type="InterPro" id="IPR011009">
    <property type="entry name" value="Kinase-like_dom_sf"/>
</dbReference>
<dbReference type="SUPFAM" id="SSF56112">
    <property type="entry name" value="Protein kinase-like (PK-like)"/>
    <property type="match status" value="1"/>
</dbReference>
<dbReference type="STRING" id="1160497.A0A1L9V9A7"/>
<dbReference type="OrthoDB" id="2156052at2759"/>
<dbReference type="RefSeq" id="XP_022397153.1">
    <property type="nucleotide sequence ID" value="XM_022547585.1"/>
</dbReference>
<feature type="compositionally biased region" description="Basic and acidic residues" evidence="1">
    <location>
        <begin position="7"/>
        <end position="90"/>
    </location>
</feature>
<feature type="compositionally biased region" description="Polar residues" evidence="1">
    <location>
        <begin position="414"/>
        <end position="441"/>
    </location>
</feature>